<comment type="subcellular location">
    <subcellularLocation>
        <location evidence="13">Cytoplasm</location>
    </subcellularLocation>
</comment>
<keyword evidence="8 13" id="KW-0808">Transferase</keyword>
<evidence type="ECO:0000256" key="2">
    <source>
        <dbReference type="ARBA" id="ARBA00004838"/>
    </source>
</evidence>
<dbReference type="EMBL" id="MFFF01000029">
    <property type="protein sequence ID" value="OGE98590.1"/>
    <property type="molecule type" value="Genomic_DNA"/>
</dbReference>
<keyword evidence="11 13" id="KW-0067">ATP-binding</keyword>
<keyword evidence="9 13" id="KW-0547">Nucleotide-binding</keyword>
<dbReference type="PIRSF" id="PIRSF000724">
    <property type="entry name" value="Pgk"/>
    <property type="match status" value="1"/>
</dbReference>
<dbReference type="InterPro" id="IPR015824">
    <property type="entry name" value="Phosphoglycerate_kinase_N"/>
</dbReference>
<evidence type="ECO:0000256" key="7">
    <source>
        <dbReference type="ARBA" id="ARBA00022490"/>
    </source>
</evidence>
<dbReference type="Pfam" id="PF00162">
    <property type="entry name" value="PGK"/>
    <property type="match status" value="1"/>
</dbReference>
<comment type="caution">
    <text evidence="16">The sequence shown here is derived from an EMBL/GenBank/DDBJ whole genome shotgun (WGS) entry which is preliminary data.</text>
</comment>
<feature type="binding site" evidence="13 14">
    <location>
        <begin position="363"/>
        <end position="366"/>
    </location>
    <ligand>
        <name>ATP</name>
        <dbReference type="ChEBI" id="CHEBI:30616"/>
    </ligand>
</feature>
<feature type="binding site" evidence="13 14">
    <location>
        <position position="337"/>
    </location>
    <ligand>
        <name>ATP</name>
        <dbReference type="ChEBI" id="CHEBI:30616"/>
    </ligand>
</feature>
<accession>A0A1F5Q9X5</accession>
<dbReference type="PRINTS" id="PR00477">
    <property type="entry name" value="PHGLYCKINASE"/>
</dbReference>
<comment type="catalytic activity">
    <reaction evidence="1 13 15">
        <text>(2R)-3-phosphoglycerate + ATP = (2R)-3-phospho-glyceroyl phosphate + ADP</text>
        <dbReference type="Rhea" id="RHEA:14801"/>
        <dbReference type="ChEBI" id="CHEBI:30616"/>
        <dbReference type="ChEBI" id="CHEBI:57604"/>
        <dbReference type="ChEBI" id="CHEBI:58272"/>
        <dbReference type="ChEBI" id="CHEBI:456216"/>
        <dbReference type="EC" id="2.7.2.3"/>
    </reaction>
</comment>
<keyword evidence="10 13" id="KW-0418">Kinase</keyword>
<evidence type="ECO:0000256" key="11">
    <source>
        <dbReference type="ARBA" id="ARBA00022840"/>
    </source>
</evidence>
<keyword evidence="7 13" id="KW-0963">Cytoplasm</keyword>
<evidence type="ECO:0000256" key="14">
    <source>
        <dbReference type="PIRSR" id="PIRSR000724-2"/>
    </source>
</evidence>
<dbReference type="UniPathway" id="UPA00109">
    <property type="reaction ID" value="UER00185"/>
</dbReference>
<proteinExistence type="inferred from homology"/>
<evidence type="ECO:0000256" key="4">
    <source>
        <dbReference type="ARBA" id="ARBA00011245"/>
    </source>
</evidence>
<gene>
    <name evidence="13" type="primary">pgk</name>
    <name evidence="16" type="ORF">A3J05_01240</name>
</gene>
<evidence type="ECO:0000256" key="12">
    <source>
        <dbReference type="ARBA" id="ARBA00023152"/>
    </source>
</evidence>
<protein>
    <recommendedName>
        <fullName evidence="6 13">Phosphoglycerate kinase</fullName>
        <ecNumber evidence="5 13">2.7.2.3</ecNumber>
    </recommendedName>
</protein>
<dbReference type="PANTHER" id="PTHR11406">
    <property type="entry name" value="PHOSPHOGLYCERATE KINASE"/>
    <property type="match status" value="1"/>
</dbReference>
<dbReference type="InterPro" id="IPR036043">
    <property type="entry name" value="Phosphoglycerate_kinase_sf"/>
</dbReference>
<dbReference type="SUPFAM" id="SSF53748">
    <property type="entry name" value="Phosphoglycerate kinase"/>
    <property type="match status" value="1"/>
</dbReference>
<evidence type="ECO:0000256" key="13">
    <source>
        <dbReference type="HAMAP-Rule" id="MF_00145"/>
    </source>
</evidence>
<comment type="similarity">
    <text evidence="3 13 15">Belongs to the phosphoglycerate kinase family.</text>
</comment>
<feature type="binding site" evidence="13">
    <location>
        <position position="41"/>
    </location>
    <ligand>
        <name>substrate</name>
    </ligand>
</feature>
<dbReference type="GO" id="GO:0004618">
    <property type="term" value="F:phosphoglycerate kinase activity"/>
    <property type="evidence" value="ECO:0007669"/>
    <property type="project" value="UniProtKB-UniRule"/>
</dbReference>
<reference evidence="16 17" key="1">
    <citation type="journal article" date="2016" name="Nat. Commun.">
        <title>Thousands of microbial genomes shed light on interconnected biogeochemical processes in an aquifer system.</title>
        <authorList>
            <person name="Anantharaman K."/>
            <person name="Brown C.T."/>
            <person name="Hug L.A."/>
            <person name="Sharon I."/>
            <person name="Castelle C.J."/>
            <person name="Probst A.J."/>
            <person name="Thomas B.C."/>
            <person name="Singh A."/>
            <person name="Wilkins M.J."/>
            <person name="Karaoz U."/>
            <person name="Brodie E.L."/>
            <person name="Williams K.H."/>
            <person name="Hubbard S.S."/>
            <person name="Banfield J.F."/>
        </authorList>
    </citation>
    <scope>NUCLEOTIDE SEQUENCE [LARGE SCALE GENOMIC DNA]</scope>
</reference>
<dbReference type="GO" id="GO:0005829">
    <property type="term" value="C:cytosol"/>
    <property type="evidence" value="ECO:0007669"/>
    <property type="project" value="TreeGrafter"/>
</dbReference>
<dbReference type="EC" id="2.7.2.3" evidence="5 13"/>
<sequence length="406" mass="44426">MKNLKTLKEADVRGKKVLLRVAYDITLQKKDGQMIVPDDARIRATIPTIEYLLGQGCSLGLLSWLKRPGGQVVEDMRMRPVAERLAKLLGKPVKTVLDCVGPEVQDVVANMQPGDIVMLENVRFHPEEEKADGTFAKELTAGFDLIVYDAFAQAHRIHSSTTGILEHLPSCAGLLFEKEITTLSHLLENPDRPFIAVMGGAKISDRVDVMQNLIELADKILIGGALANTFFAAKGMAVEKSLVEDVYVNAAKGEKQDYQEIARKLMEKGAEKIKLPIDMLSAPSPEGEVKVINVDQGEALPKNWAYFDIGPRTIALYNQILKDSKMVFANGPMGLFEQEQFAGGTKEVAESIIRSGATSVIGGGDTESIVARYGWEGKFTHVSTGGGASLEFLGCREFPVMKYLTK</sequence>
<dbReference type="FunFam" id="3.40.50.1260:FF:000031">
    <property type="entry name" value="Phosphoglycerate kinase 1"/>
    <property type="match status" value="1"/>
</dbReference>
<feature type="binding site" evidence="13">
    <location>
        <position position="123"/>
    </location>
    <ligand>
        <name>substrate</name>
    </ligand>
</feature>
<dbReference type="InterPro" id="IPR001576">
    <property type="entry name" value="Phosphoglycerate_kinase"/>
</dbReference>
<evidence type="ECO:0000256" key="3">
    <source>
        <dbReference type="ARBA" id="ARBA00008982"/>
    </source>
</evidence>
<dbReference type="GO" id="GO:0006096">
    <property type="term" value="P:glycolytic process"/>
    <property type="evidence" value="ECO:0007669"/>
    <property type="project" value="UniProtKB-UniRule"/>
</dbReference>
<feature type="binding site" evidence="13">
    <location>
        <position position="156"/>
    </location>
    <ligand>
        <name>substrate</name>
    </ligand>
</feature>
<evidence type="ECO:0000256" key="1">
    <source>
        <dbReference type="ARBA" id="ARBA00000642"/>
    </source>
</evidence>
<keyword evidence="12 13" id="KW-0324">Glycolysis</keyword>
<evidence type="ECO:0000256" key="9">
    <source>
        <dbReference type="ARBA" id="ARBA00022741"/>
    </source>
</evidence>
<dbReference type="GO" id="GO:0043531">
    <property type="term" value="F:ADP binding"/>
    <property type="evidence" value="ECO:0007669"/>
    <property type="project" value="TreeGrafter"/>
</dbReference>
<organism evidence="16 17">
    <name type="scientific">Candidatus Doudnabacteria bacterium RIFCSPLOWO2_02_FULL_48_13</name>
    <dbReference type="NCBI Taxonomy" id="1817845"/>
    <lineage>
        <taxon>Bacteria</taxon>
        <taxon>Candidatus Doudnaibacteriota</taxon>
    </lineage>
</organism>
<name>A0A1F5Q9X5_9BACT</name>
<dbReference type="Gene3D" id="3.40.50.1260">
    <property type="entry name" value="Phosphoglycerate kinase, N-terminal domain"/>
    <property type="match status" value="2"/>
</dbReference>
<evidence type="ECO:0000256" key="8">
    <source>
        <dbReference type="ARBA" id="ARBA00022679"/>
    </source>
</evidence>
<dbReference type="AlphaFoldDB" id="A0A1F5Q9X5"/>
<comment type="subunit">
    <text evidence="4 13">Monomer.</text>
</comment>
<evidence type="ECO:0000256" key="15">
    <source>
        <dbReference type="RuleBase" id="RU000532"/>
    </source>
</evidence>
<evidence type="ECO:0000256" key="5">
    <source>
        <dbReference type="ARBA" id="ARBA00013061"/>
    </source>
</evidence>
<dbReference type="FunFam" id="3.40.50.1260:FF:000006">
    <property type="entry name" value="Phosphoglycerate kinase"/>
    <property type="match status" value="1"/>
</dbReference>
<evidence type="ECO:0000313" key="17">
    <source>
        <dbReference type="Proteomes" id="UP000177235"/>
    </source>
</evidence>
<dbReference type="GO" id="GO:0006094">
    <property type="term" value="P:gluconeogenesis"/>
    <property type="evidence" value="ECO:0007669"/>
    <property type="project" value="TreeGrafter"/>
</dbReference>
<comment type="pathway">
    <text evidence="2 13">Carbohydrate degradation; glycolysis; pyruvate from D-glyceraldehyde 3-phosphate: step 2/5.</text>
</comment>
<evidence type="ECO:0000256" key="6">
    <source>
        <dbReference type="ARBA" id="ARBA00016471"/>
    </source>
</evidence>
<dbReference type="GO" id="GO:0005524">
    <property type="term" value="F:ATP binding"/>
    <property type="evidence" value="ECO:0007669"/>
    <property type="project" value="UniProtKB-KW"/>
</dbReference>
<comment type="caution">
    <text evidence="13">Lacks conserved residue(s) required for the propagation of feature annotation.</text>
</comment>
<dbReference type="PANTHER" id="PTHR11406:SF23">
    <property type="entry name" value="PHOSPHOGLYCERATE KINASE 1, CHLOROPLASTIC-RELATED"/>
    <property type="match status" value="1"/>
</dbReference>
<dbReference type="HAMAP" id="MF_00145">
    <property type="entry name" value="Phosphoglyc_kinase"/>
    <property type="match status" value="1"/>
</dbReference>
<evidence type="ECO:0000256" key="10">
    <source>
        <dbReference type="ARBA" id="ARBA00022777"/>
    </source>
</evidence>
<dbReference type="Proteomes" id="UP000177235">
    <property type="component" value="Unassembled WGS sequence"/>
</dbReference>
<evidence type="ECO:0000313" key="16">
    <source>
        <dbReference type="EMBL" id="OGE98590.1"/>
    </source>
</evidence>